<dbReference type="HOGENOM" id="CLU_079055_0_0_6"/>
<dbReference type="GO" id="GO:0045892">
    <property type="term" value="P:negative regulation of DNA-templated transcription"/>
    <property type="evidence" value="ECO:0007669"/>
    <property type="project" value="InterPro"/>
</dbReference>
<dbReference type="OrthoDB" id="7067028at2"/>
<dbReference type="Gene3D" id="1.10.260.40">
    <property type="entry name" value="lambda repressor-like DNA-binding domains"/>
    <property type="match status" value="1"/>
</dbReference>
<accession>A0A068QUA0</accession>
<dbReference type="AlphaFoldDB" id="A0A068QUA0"/>
<evidence type="ECO:0000259" key="2">
    <source>
        <dbReference type="Pfam" id="PF16452"/>
    </source>
</evidence>
<sequence>MIQVKSGENTGGKEAIHRLITAYGFKSRQQLCNHLGIAKSTMAHRYSNDSFPAEWVIQCTLETGVSLLWLTTGQGELSSNIGSDNGINLSNQNKIKHLSDLVSPEIDKATLSNGSLIDTGKAFLDSSLLSSDVSNLLLVNTTGDSYVIDRSQTLPVNGVWLVDLDGIKNIVKIVRIPGNRMVVHQGESSFECSIDDIDIIGRAVKAIKSI</sequence>
<dbReference type="RefSeq" id="WP_045971872.1">
    <property type="nucleotide sequence ID" value="NZ_CAWMED010000001.1"/>
</dbReference>
<evidence type="ECO:0000313" key="4">
    <source>
        <dbReference type="EMBL" id="TYO94900.1"/>
    </source>
</evidence>
<dbReference type="Pfam" id="PF07022">
    <property type="entry name" value="Phage_CI_repr"/>
    <property type="match status" value="1"/>
</dbReference>
<keyword evidence="6" id="KW-1185">Reference proteome</keyword>
<dbReference type="InterPro" id="IPR010982">
    <property type="entry name" value="Lambda_DNA-bd_dom_sf"/>
</dbReference>
<dbReference type="KEGG" id="xdo:XDD1_2869"/>
<proteinExistence type="predicted"/>
<evidence type="ECO:0000313" key="6">
    <source>
        <dbReference type="Proteomes" id="UP000324170"/>
    </source>
</evidence>
<evidence type="ECO:0000313" key="3">
    <source>
        <dbReference type="EMBL" id="CDG18568.1"/>
    </source>
</evidence>
<dbReference type="GO" id="GO:0003677">
    <property type="term" value="F:DNA binding"/>
    <property type="evidence" value="ECO:0007669"/>
    <property type="project" value="InterPro"/>
</dbReference>
<dbReference type="GO" id="GO:0051259">
    <property type="term" value="P:protein complex oligomerization"/>
    <property type="evidence" value="ECO:0007669"/>
    <property type="project" value="InterPro"/>
</dbReference>
<organism evidence="3 5">
    <name type="scientific">Xenorhabdus doucetiae</name>
    <dbReference type="NCBI Taxonomy" id="351671"/>
    <lineage>
        <taxon>Bacteria</taxon>
        <taxon>Pseudomonadati</taxon>
        <taxon>Pseudomonadota</taxon>
        <taxon>Gammaproteobacteria</taxon>
        <taxon>Enterobacterales</taxon>
        <taxon>Morganellaceae</taxon>
        <taxon>Xenorhabdus</taxon>
    </lineage>
</organism>
<reference evidence="3 5" key="1">
    <citation type="submission" date="2013-07" db="EMBL/GenBank/DDBJ databases">
        <authorList>
            <person name="Genoscope - CEA"/>
        </authorList>
    </citation>
    <scope>NUCLEOTIDE SEQUENCE [LARGE SCALE GENOMIC DNA]</scope>
    <source>
        <strain evidence="3">FRM16</strain>
        <strain evidence="5">FRM16 / DSM 17909</strain>
    </source>
</reference>
<protein>
    <submittedName>
        <fullName evidence="3">Bacteriophage repressor protein cI</fullName>
    </submittedName>
    <submittedName>
        <fullName evidence="4">Phage repressor protein C with HTH and peptisase S24 domain</fullName>
    </submittedName>
</protein>
<name>A0A068QUA0_9GAMM</name>
<dbReference type="Proteomes" id="UP000324170">
    <property type="component" value="Unassembled WGS sequence"/>
</dbReference>
<dbReference type="Proteomes" id="UP000032721">
    <property type="component" value="Chromosome"/>
</dbReference>
<reference evidence="4 6" key="2">
    <citation type="submission" date="2019-07" db="EMBL/GenBank/DDBJ databases">
        <title>Genomic Encyclopedia of Type Strains, Phase I: the one thousand microbial genomes (KMG-I) project.</title>
        <authorList>
            <person name="Kyrpides N."/>
        </authorList>
    </citation>
    <scope>NUCLEOTIDE SEQUENCE [LARGE SCALE GENOMIC DNA]</scope>
    <source>
        <strain evidence="4 6">DSM 17909</strain>
    </source>
</reference>
<gene>
    <name evidence="3" type="primary">cI</name>
    <name evidence="4" type="ORF">LY16_03581</name>
    <name evidence="3" type="ORF">XDD1_2869</name>
</gene>
<dbReference type="EMBL" id="FO704550">
    <property type="protein sequence ID" value="CDG18568.1"/>
    <property type="molecule type" value="Genomic_DNA"/>
</dbReference>
<dbReference type="STRING" id="351671.XDD1_2869"/>
<dbReference type="Gene3D" id="2.10.109.10">
    <property type="entry name" value="Umud Fragment, subunit A"/>
    <property type="match status" value="1"/>
</dbReference>
<feature type="domain" description="Bacteriophage CI repressor N-terminal" evidence="1">
    <location>
        <begin position="14"/>
        <end position="77"/>
    </location>
</feature>
<dbReference type="Pfam" id="PF16452">
    <property type="entry name" value="Phage_CI_C"/>
    <property type="match status" value="1"/>
</dbReference>
<dbReference type="InterPro" id="IPR010744">
    <property type="entry name" value="Phage_CI_N"/>
</dbReference>
<feature type="domain" description="Bacteriophage CI repressor C-terminal" evidence="2">
    <location>
        <begin position="105"/>
        <end position="204"/>
    </location>
</feature>
<evidence type="ECO:0000259" key="1">
    <source>
        <dbReference type="Pfam" id="PF07022"/>
    </source>
</evidence>
<dbReference type="EMBL" id="VNHN01000110">
    <property type="protein sequence ID" value="TYO94900.1"/>
    <property type="molecule type" value="Genomic_DNA"/>
</dbReference>
<evidence type="ECO:0000313" key="5">
    <source>
        <dbReference type="Proteomes" id="UP000032721"/>
    </source>
</evidence>
<dbReference type="InterPro" id="IPR032499">
    <property type="entry name" value="Phage_CI_C"/>
</dbReference>